<dbReference type="FunFam" id="2.10.90.10:FF:000003">
    <property type="entry name" value="Bone morphogenetic protein 5"/>
    <property type="match status" value="1"/>
</dbReference>
<evidence type="ECO:0000313" key="13">
    <source>
        <dbReference type="Proteomes" id="UP001558652"/>
    </source>
</evidence>
<accession>A0ABD0YX90</accession>
<dbReference type="EMBL" id="JBFDAA010000011">
    <property type="protein sequence ID" value="KAL1123809.1"/>
    <property type="molecule type" value="Genomic_DNA"/>
</dbReference>
<keyword evidence="13" id="KW-1185">Reference proteome</keyword>
<evidence type="ECO:0000256" key="7">
    <source>
        <dbReference type="ARBA" id="ARBA00023157"/>
    </source>
</evidence>
<evidence type="ECO:0000256" key="8">
    <source>
        <dbReference type="ARBA" id="ARBA00023180"/>
    </source>
</evidence>
<dbReference type="PANTHER" id="PTHR11848:SF310">
    <property type="entry name" value="PROTEIN 60A-RELATED"/>
    <property type="match status" value="1"/>
</dbReference>
<dbReference type="GO" id="GO:0008083">
    <property type="term" value="F:growth factor activity"/>
    <property type="evidence" value="ECO:0007669"/>
    <property type="project" value="UniProtKB-KW"/>
</dbReference>
<evidence type="ECO:0000256" key="3">
    <source>
        <dbReference type="ARBA" id="ARBA00022514"/>
    </source>
</evidence>
<feature type="region of interest" description="Disordered" evidence="10">
    <location>
        <begin position="150"/>
        <end position="181"/>
    </location>
</feature>
<dbReference type="Gene3D" id="2.60.120.970">
    <property type="match status" value="1"/>
</dbReference>
<dbReference type="Gene3D" id="2.10.90.10">
    <property type="entry name" value="Cystine-knot cytokines"/>
    <property type="match status" value="1"/>
</dbReference>
<dbReference type="PANTHER" id="PTHR11848">
    <property type="entry name" value="TGF-BETA FAMILY"/>
    <property type="match status" value="1"/>
</dbReference>
<dbReference type="SUPFAM" id="SSF57501">
    <property type="entry name" value="Cystine-knot cytokines"/>
    <property type="match status" value="1"/>
</dbReference>
<feature type="domain" description="TGF-beta family profile" evidence="11">
    <location>
        <begin position="164"/>
        <end position="290"/>
    </location>
</feature>
<name>A0ABD0YX90_9HEMI</name>
<dbReference type="Pfam" id="PF00019">
    <property type="entry name" value="TGF_beta"/>
    <property type="match status" value="1"/>
</dbReference>
<proteinExistence type="inferred from homology"/>
<keyword evidence="6 9" id="KW-0339">Growth factor</keyword>
<evidence type="ECO:0000313" key="12">
    <source>
        <dbReference type="EMBL" id="KAL1123809.1"/>
    </source>
</evidence>
<protein>
    <recommendedName>
        <fullName evidence="11">TGF-beta family profile domain-containing protein</fullName>
    </recommendedName>
</protein>
<dbReference type="PRINTS" id="PR00669">
    <property type="entry name" value="INHIBINA"/>
</dbReference>
<keyword evidence="3" id="KW-0202">Cytokine</keyword>
<dbReference type="CDD" id="cd13761">
    <property type="entry name" value="TGF_beta_BMP5_like"/>
    <property type="match status" value="1"/>
</dbReference>
<keyword evidence="7" id="KW-1015">Disulfide bond</keyword>
<dbReference type="GO" id="GO:0032502">
    <property type="term" value="P:developmental process"/>
    <property type="evidence" value="ECO:0007669"/>
    <property type="project" value="UniProtKB-ARBA"/>
</dbReference>
<dbReference type="InterPro" id="IPR017948">
    <property type="entry name" value="TGFb_CS"/>
</dbReference>
<dbReference type="InterPro" id="IPR001839">
    <property type="entry name" value="TGF-b_C"/>
</dbReference>
<evidence type="ECO:0000256" key="1">
    <source>
        <dbReference type="ARBA" id="ARBA00004613"/>
    </source>
</evidence>
<dbReference type="InterPro" id="IPR001111">
    <property type="entry name" value="TGF-b_propeptide"/>
</dbReference>
<dbReference type="GO" id="GO:0005125">
    <property type="term" value="F:cytokine activity"/>
    <property type="evidence" value="ECO:0007669"/>
    <property type="project" value="UniProtKB-KW"/>
</dbReference>
<dbReference type="Proteomes" id="UP001558652">
    <property type="component" value="Unassembled WGS sequence"/>
</dbReference>
<comment type="caution">
    <text evidence="12">The sequence shown here is derived from an EMBL/GenBank/DDBJ whole genome shotgun (WGS) entry which is preliminary data.</text>
</comment>
<gene>
    <name evidence="12" type="ORF">AAG570_001580</name>
</gene>
<evidence type="ECO:0000259" key="11">
    <source>
        <dbReference type="PROSITE" id="PS51362"/>
    </source>
</evidence>
<evidence type="ECO:0000256" key="9">
    <source>
        <dbReference type="RuleBase" id="RU000354"/>
    </source>
</evidence>
<comment type="subcellular location">
    <subcellularLocation>
        <location evidence="1">Secreted</location>
    </subcellularLocation>
</comment>
<evidence type="ECO:0000256" key="10">
    <source>
        <dbReference type="SAM" id="MobiDB-lite"/>
    </source>
</evidence>
<evidence type="ECO:0000256" key="2">
    <source>
        <dbReference type="ARBA" id="ARBA00006656"/>
    </source>
</evidence>
<dbReference type="GO" id="GO:0005615">
    <property type="term" value="C:extracellular space"/>
    <property type="evidence" value="ECO:0007669"/>
    <property type="project" value="UniProtKB-KW"/>
</dbReference>
<keyword evidence="5" id="KW-0732">Signal</keyword>
<dbReference type="Pfam" id="PF00688">
    <property type="entry name" value="TGFb_propeptide"/>
    <property type="match status" value="1"/>
</dbReference>
<reference evidence="12 13" key="1">
    <citation type="submission" date="2024-07" db="EMBL/GenBank/DDBJ databases">
        <title>Chromosome-level genome assembly of the water stick insect Ranatra chinensis (Heteroptera: Nepidae).</title>
        <authorList>
            <person name="Liu X."/>
        </authorList>
    </citation>
    <scope>NUCLEOTIDE SEQUENCE [LARGE SCALE GENOMIC DNA]</scope>
    <source>
        <strain evidence="12">Cailab_2021Rc</strain>
        <tissue evidence="12">Muscle</tissue>
    </source>
</reference>
<comment type="similarity">
    <text evidence="2 9">Belongs to the TGF-beta family.</text>
</comment>
<dbReference type="PROSITE" id="PS51362">
    <property type="entry name" value="TGF_BETA_2"/>
    <property type="match status" value="1"/>
</dbReference>
<keyword evidence="4" id="KW-0964">Secreted</keyword>
<evidence type="ECO:0000256" key="6">
    <source>
        <dbReference type="ARBA" id="ARBA00023030"/>
    </source>
</evidence>
<feature type="non-terminal residue" evidence="12">
    <location>
        <position position="1"/>
    </location>
</feature>
<organism evidence="12 13">
    <name type="scientific">Ranatra chinensis</name>
    <dbReference type="NCBI Taxonomy" id="642074"/>
    <lineage>
        <taxon>Eukaryota</taxon>
        <taxon>Metazoa</taxon>
        <taxon>Ecdysozoa</taxon>
        <taxon>Arthropoda</taxon>
        <taxon>Hexapoda</taxon>
        <taxon>Insecta</taxon>
        <taxon>Pterygota</taxon>
        <taxon>Neoptera</taxon>
        <taxon>Paraneoptera</taxon>
        <taxon>Hemiptera</taxon>
        <taxon>Heteroptera</taxon>
        <taxon>Panheteroptera</taxon>
        <taxon>Nepomorpha</taxon>
        <taxon>Nepidae</taxon>
        <taxon>Ranatrinae</taxon>
        <taxon>Ranatra</taxon>
    </lineage>
</organism>
<dbReference type="InterPro" id="IPR029034">
    <property type="entry name" value="Cystine-knot_cytokine"/>
</dbReference>
<dbReference type="AlphaFoldDB" id="A0ABD0YX90"/>
<keyword evidence="8" id="KW-0325">Glycoprotein</keyword>
<evidence type="ECO:0000256" key="4">
    <source>
        <dbReference type="ARBA" id="ARBA00022525"/>
    </source>
</evidence>
<dbReference type="SMART" id="SM00204">
    <property type="entry name" value="TGFB"/>
    <property type="match status" value="1"/>
</dbReference>
<dbReference type="InterPro" id="IPR015615">
    <property type="entry name" value="TGF-beta-rel"/>
</dbReference>
<evidence type="ECO:0000256" key="5">
    <source>
        <dbReference type="ARBA" id="ARBA00022729"/>
    </source>
</evidence>
<dbReference type="PROSITE" id="PS00250">
    <property type="entry name" value="TGF_BETA_1"/>
    <property type="match status" value="1"/>
</dbReference>
<sequence>FFFFPERHVGNVRHERGKRLWFDVSKIAVGSELMGAELRLYQTPNCTLPPHRQYTLTIYSVLHNNRDKELEYVDSVITTGDHSGWLVFNMSGAVTAWVESPSANKGLYISLHMTHHNSGKELLPEEIGLTTTNSGDKEPFLVVFLGASSRSRQRRQTGSGGGRRRKKTADSSYPRNPLTDRPWARAHKSCQLQTLYVSFKDLKWEDWIIAPVGYEAFYCSGECNFPLNAVMNATNHAVVQTLVHLMNPVKVPKPCCAPTKLSTISVLFLDTSNVVVKKYKNMVVKSCGCH</sequence>